<dbReference type="Proteomes" id="UP000677913">
    <property type="component" value="Unassembled WGS sequence"/>
</dbReference>
<evidence type="ECO:0000313" key="2">
    <source>
        <dbReference type="EMBL" id="MBS2963551.1"/>
    </source>
</evidence>
<gene>
    <name evidence="2" type="ORF">KGA66_10870</name>
</gene>
<dbReference type="GO" id="GO:0008757">
    <property type="term" value="F:S-adenosylmethionine-dependent methyltransferase activity"/>
    <property type="evidence" value="ECO:0007669"/>
    <property type="project" value="InterPro"/>
</dbReference>
<dbReference type="AlphaFoldDB" id="A0A8J7WJT1"/>
<dbReference type="GO" id="GO:0032259">
    <property type="term" value="P:methylation"/>
    <property type="evidence" value="ECO:0007669"/>
    <property type="project" value="UniProtKB-KW"/>
</dbReference>
<proteinExistence type="predicted"/>
<keyword evidence="3" id="KW-1185">Reference proteome</keyword>
<dbReference type="InterPro" id="IPR013216">
    <property type="entry name" value="Methyltransf_11"/>
</dbReference>
<dbReference type="Gene3D" id="3.40.50.150">
    <property type="entry name" value="Vaccinia Virus protein VP39"/>
    <property type="match status" value="1"/>
</dbReference>
<dbReference type="PANTHER" id="PTHR42912">
    <property type="entry name" value="METHYLTRANSFERASE"/>
    <property type="match status" value="1"/>
</dbReference>
<dbReference type="InterPro" id="IPR029063">
    <property type="entry name" value="SAM-dependent_MTases_sf"/>
</dbReference>
<keyword evidence="2" id="KW-0808">Transferase</keyword>
<reference evidence="2" key="1">
    <citation type="submission" date="2021-04" db="EMBL/GenBank/DDBJ databases">
        <title>Genome based classification of Actinospica acidithermotolerans sp. nov., an actinobacterium isolated from an Indonesian hot spring.</title>
        <authorList>
            <person name="Kusuma A.B."/>
            <person name="Putra K.E."/>
            <person name="Nafisah S."/>
            <person name="Loh J."/>
            <person name="Nouioui I."/>
            <person name="Goodfellow M."/>
        </authorList>
    </citation>
    <scope>NUCLEOTIDE SEQUENCE</scope>
    <source>
        <strain evidence="2">DSM 45618</strain>
    </source>
</reference>
<organism evidence="2 3">
    <name type="scientific">Actinocrinis puniceicyclus</name>
    <dbReference type="NCBI Taxonomy" id="977794"/>
    <lineage>
        <taxon>Bacteria</taxon>
        <taxon>Bacillati</taxon>
        <taxon>Actinomycetota</taxon>
        <taxon>Actinomycetes</taxon>
        <taxon>Catenulisporales</taxon>
        <taxon>Actinospicaceae</taxon>
        <taxon>Actinocrinis</taxon>
    </lineage>
</organism>
<dbReference type="PANTHER" id="PTHR42912:SF93">
    <property type="entry name" value="N6-ADENOSINE-METHYLTRANSFERASE TMT1A"/>
    <property type="match status" value="1"/>
</dbReference>
<dbReference type="EMBL" id="JAGSXH010000029">
    <property type="protein sequence ID" value="MBS2963551.1"/>
    <property type="molecule type" value="Genomic_DNA"/>
</dbReference>
<protein>
    <submittedName>
        <fullName evidence="2">Class I SAM-dependent methyltransferase</fullName>
    </submittedName>
</protein>
<dbReference type="Pfam" id="PF08241">
    <property type="entry name" value="Methyltransf_11"/>
    <property type="match status" value="1"/>
</dbReference>
<keyword evidence="2" id="KW-0489">Methyltransferase</keyword>
<evidence type="ECO:0000313" key="3">
    <source>
        <dbReference type="Proteomes" id="UP000677913"/>
    </source>
</evidence>
<feature type="domain" description="Methyltransferase type 11" evidence="1">
    <location>
        <begin position="52"/>
        <end position="140"/>
    </location>
</feature>
<dbReference type="InterPro" id="IPR050508">
    <property type="entry name" value="Methyltransf_Superfamily"/>
</dbReference>
<comment type="caution">
    <text evidence="2">The sequence shown here is derived from an EMBL/GenBank/DDBJ whole genome shotgun (WGS) entry which is preliminary data.</text>
</comment>
<name>A0A8J7WJT1_9ACTN</name>
<accession>A0A8J7WJT1</accession>
<dbReference type="RefSeq" id="WP_211467352.1">
    <property type="nucleotide sequence ID" value="NZ_JAGSXH010000029.1"/>
</dbReference>
<sequence>MAARAVISQAYLRAFHQRHPGITEAVLERARVNGMTAYQWLAHAAPEHGRVLDLACGSAPMRAALGPAVDYAGVDRSPAELAAGRAAGVDRLVRADAALMPIADSSIDAVTCSMALMILQPLDVILDEIHRVLCPGGLLLATVPGTPGRIPRAIALVTARLLTGDPAWQSPNTAALRDPRELLARHGFALLDDDQRTFTYPLRTGEQAGLLLDSLYLPGLTPRARRRALRLISALRLVRAGVPIPIRRLLIRAG</sequence>
<dbReference type="CDD" id="cd02440">
    <property type="entry name" value="AdoMet_MTases"/>
    <property type="match status" value="1"/>
</dbReference>
<evidence type="ECO:0000259" key="1">
    <source>
        <dbReference type="Pfam" id="PF08241"/>
    </source>
</evidence>
<dbReference type="SUPFAM" id="SSF53335">
    <property type="entry name" value="S-adenosyl-L-methionine-dependent methyltransferases"/>
    <property type="match status" value="1"/>
</dbReference>